<dbReference type="EMBL" id="MGAQ01000003">
    <property type="protein sequence ID" value="OGK51240.1"/>
    <property type="molecule type" value="Genomic_DNA"/>
</dbReference>
<sequence length="130" mass="14717">MVFFLSFIATLSSLFLSEVMKFPPCVLCWYQRIAMYPQPILLYLAVVRNERVLTPYLVVLNALGACIALYHYSLHLFPNVLPAGCDPSIVGVSCIKGYSFYYGFMTFPYMAFVVFALNIILLSFSVKKGK</sequence>
<feature type="transmembrane region" description="Helical" evidence="12">
    <location>
        <begin position="107"/>
        <end position="126"/>
    </location>
</feature>
<dbReference type="GO" id="GO:0015035">
    <property type="term" value="F:protein-disulfide reductase activity"/>
    <property type="evidence" value="ECO:0007669"/>
    <property type="project" value="InterPro"/>
</dbReference>
<keyword evidence="9" id="KW-1015">Disulfide bond</keyword>
<evidence type="ECO:0000313" key="14">
    <source>
        <dbReference type="Proteomes" id="UP000178558"/>
    </source>
</evidence>
<dbReference type="GO" id="GO:0006457">
    <property type="term" value="P:protein folding"/>
    <property type="evidence" value="ECO:0007669"/>
    <property type="project" value="InterPro"/>
</dbReference>
<comment type="caution">
    <text evidence="13">The sequence shown here is derived from an EMBL/GenBank/DDBJ whole genome shotgun (WGS) entry which is preliminary data.</text>
</comment>
<protein>
    <recommendedName>
        <fullName evidence="15">2-oxoglutarate dehydrogenase</fullName>
    </recommendedName>
</protein>
<evidence type="ECO:0000256" key="12">
    <source>
        <dbReference type="SAM" id="Phobius"/>
    </source>
</evidence>
<dbReference type="Proteomes" id="UP000178558">
    <property type="component" value="Unassembled WGS sequence"/>
</dbReference>
<gene>
    <name evidence="13" type="ORF">A3B50_03245</name>
</gene>
<evidence type="ECO:0000256" key="9">
    <source>
        <dbReference type="ARBA" id="ARBA00023157"/>
    </source>
</evidence>
<organism evidence="13 14">
    <name type="scientific">Candidatus Roizmanbacteria bacterium RIFCSPLOWO2_01_FULL_40_42</name>
    <dbReference type="NCBI Taxonomy" id="1802066"/>
    <lineage>
        <taxon>Bacteria</taxon>
        <taxon>Candidatus Roizmaniibacteriota</taxon>
    </lineage>
</organism>
<dbReference type="GO" id="GO:0016020">
    <property type="term" value="C:membrane"/>
    <property type="evidence" value="ECO:0007669"/>
    <property type="project" value="UniProtKB-SubCell"/>
</dbReference>
<evidence type="ECO:0008006" key="15">
    <source>
        <dbReference type="Google" id="ProtNLM"/>
    </source>
</evidence>
<keyword evidence="8 12" id="KW-0472">Membrane</keyword>
<comment type="subcellular location">
    <subcellularLocation>
        <location evidence="1">Membrane</location>
        <topology evidence="1">Multi-pass membrane protein</topology>
    </subcellularLocation>
</comment>
<keyword evidence="4 12" id="KW-0812">Transmembrane</keyword>
<name>A0A1F7J6I9_9BACT</name>
<dbReference type="InterPro" id="IPR012187">
    <property type="entry name" value="Disulphide_bond_form_BdbC"/>
</dbReference>
<keyword evidence="11" id="KW-0676">Redox-active center</keyword>
<evidence type="ECO:0000256" key="2">
    <source>
        <dbReference type="ARBA" id="ARBA00007602"/>
    </source>
</evidence>
<keyword evidence="3" id="KW-0813">Transport</keyword>
<dbReference type="InterPro" id="IPR023380">
    <property type="entry name" value="DsbB-like_sf"/>
</dbReference>
<evidence type="ECO:0000256" key="1">
    <source>
        <dbReference type="ARBA" id="ARBA00004141"/>
    </source>
</evidence>
<dbReference type="SUPFAM" id="SSF158442">
    <property type="entry name" value="DsbB-like"/>
    <property type="match status" value="1"/>
</dbReference>
<dbReference type="Gene3D" id="1.20.1550.10">
    <property type="entry name" value="DsbB-like"/>
    <property type="match status" value="1"/>
</dbReference>
<evidence type="ECO:0000256" key="11">
    <source>
        <dbReference type="ARBA" id="ARBA00023284"/>
    </source>
</evidence>
<evidence type="ECO:0000256" key="8">
    <source>
        <dbReference type="ARBA" id="ARBA00023136"/>
    </source>
</evidence>
<dbReference type="InterPro" id="IPR003752">
    <property type="entry name" value="DiS_bond_form_DsbB/BdbC"/>
</dbReference>
<reference evidence="13 14" key="1">
    <citation type="journal article" date="2016" name="Nat. Commun.">
        <title>Thousands of microbial genomes shed light on interconnected biogeochemical processes in an aquifer system.</title>
        <authorList>
            <person name="Anantharaman K."/>
            <person name="Brown C.T."/>
            <person name="Hug L.A."/>
            <person name="Sharon I."/>
            <person name="Castelle C.J."/>
            <person name="Probst A.J."/>
            <person name="Thomas B.C."/>
            <person name="Singh A."/>
            <person name="Wilkins M.J."/>
            <person name="Karaoz U."/>
            <person name="Brodie E.L."/>
            <person name="Williams K.H."/>
            <person name="Hubbard S.S."/>
            <person name="Banfield J.F."/>
        </authorList>
    </citation>
    <scope>NUCLEOTIDE SEQUENCE [LARGE SCALE GENOMIC DNA]</scope>
</reference>
<evidence type="ECO:0000256" key="10">
    <source>
        <dbReference type="ARBA" id="ARBA00023186"/>
    </source>
</evidence>
<keyword evidence="10" id="KW-0143">Chaperone</keyword>
<dbReference type="PANTHER" id="PTHR43469:SF1">
    <property type="entry name" value="SPBETA PROPHAGE-DERIVED DISULFIDE BOND FORMATION PROTEIN B"/>
    <property type="match status" value="1"/>
</dbReference>
<evidence type="ECO:0000256" key="6">
    <source>
        <dbReference type="ARBA" id="ARBA00022989"/>
    </source>
</evidence>
<feature type="transmembrane region" description="Helical" evidence="12">
    <location>
        <begin position="53"/>
        <end position="72"/>
    </location>
</feature>
<keyword evidence="7" id="KW-0560">Oxidoreductase</keyword>
<dbReference type="Pfam" id="PF02600">
    <property type="entry name" value="DsbB"/>
    <property type="match status" value="1"/>
</dbReference>
<evidence type="ECO:0000256" key="5">
    <source>
        <dbReference type="ARBA" id="ARBA00022982"/>
    </source>
</evidence>
<accession>A0A1F7J6I9</accession>
<evidence type="ECO:0000256" key="4">
    <source>
        <dbReference type="ARBA" id="ARBA00022692"/>
    </source>
</evidence>
<evidence type="ECO:0000256" key="7">
    <source>
        <dbReference type="ARBA" id="ARBA00023002"/>
    </source>
</evidence>
<evidence type="ECO:0000256" key="3">
    <source>
        <dbReference type="ARBA" id="ARBA00022448"/>
    </source>
</evidence>
<dbReference type="PANTHER" id="PTHR43469">
    <property type="entry name" value="DISULFIDE FORMATION PROTEIN-RELATED"/>
    <property type="match status" value="1"/>
</dbReference>
<dbReference type="AlphaFoldDB" id="A0A1F7J6I9"/>
<keyword evidence="5" id="KW-0249">Electron transport</keyword>
<evidence type="ECO:0000313" key="13">
    <source>
        <dbReference type="EMBL" id="OGK51240.1"/>
    </source>
</evidence>
<comment type="similarity">
    <text evidence="2">Belongs to the DsbB family. BdbC subfamily.</text>
</comment>
<keyword evidence="6 12" id="KW-1133">Transmembrane helix</keyword>
<proteinExistence type="inferred from homology"/>